<reference evidence="1 2" key="1">
    <citation type="journal article" date="2020" name="Cell">
        <title>Large-Scale Comparative Analyses of Tick Genomes Elucidate Their Genetic Diversity and Vector Capacities.</title>
        <authorList>
            <consortium name="Tick Genome and Microbiome Consortium (TIGMIC)"/>
            <person name="Jia N."/>
            <person name="Wang J."/>
            <person name="Shi W."/>
            <person name="Du L."/>
            <person name="Sun Y."/>
            <person name="Zhan W."/>
            <person name="Jiang J.F."/>
            <person name="Wang Q."/>
            <person name="Zhang B."/>
            <person name="Ji P."/>
            <person name="Bell-Sakyi L."/>
            <person name="Cui X.M."/>
            <person name="Yuan T.T."/>
            <person name="Jiang B.G."/>
            <person name="Yang W.F."/>
            <person name="Lam T.T."/>
            <person name="Chang Q.C."/>
            <person name="Ding S.J."/>
            <person name="Wang X.J."/>
            <person name="Zhu J.G."/>
            <person name="Ruan X.D."/>
            <person name="Zhao L."/>
            <person name="Wei J.T."/>
            <person name="Ye R.Z."/>
            <person name="Que T.C."/>
            <person name="Du C.H."/>
            <person name="Zhou Y.H."/>
            <person name="Cheng J.X."/>
            <person name="Dai P.F."/>
            <person name="Guo W.B."/>
            <person name="Han X.H."/>
            <person name="Huang E.J."/>
            <person name="Li L.F."/>
            <person name="Wei W."/>
            <person name="Gao Y.C."/>
            <person name="Liu J.Z."/>
            <person name="Shao H.Z."/>
            <person name="Wang X."/>
            <person name="Wang C.C."/>
            <person name="Yang T.C."/>
            <person name="Huo Q.B."/>
            <person name="Li W."/>
            <person name="Chen H.Y."/>
            <person name="Chen S.E."/>
            <person name="Zhou L.G."/>
            <person name="Ni X.B."/>
            <person name="Tian J.H."/>
            <person name="Sheng Y."/>
            <person name="Liu T."/>
            <person name="Pan Y.S."/>
            <person name="Xia L.Y."/>
            <person name="Li J."/>
            <person name="Zhao F."/>
            <person name="Cao W.C."/>
        </authorList>
    </citation>
    <scope>NUCLEOTIDE SEQUENCE [LARGE SCALE GENOMIC DNA]</scope>
    <source>
        <strain evidence="1">Iper-2018</strain>
    </source>
</reference>
<name>A0AC60QRJ8_IXOPE</name>
<evidence type="ECO:0000313" key="1">
    <source>
        <dbReference type="EMBL" id="KAG0440803.1"/>
    </source>
</evidence>
<comment type="caution">
    <text evidence="1">The sequence shown here is derived from an EMBL/GenBank/DDBJ whole genome shotgun (WGS) entry which is preliminary data.</text>
</comment>
<gene>
    <name evidence="1" type="ORF">HPB47_016170</name>
</gene>
<dbReference type="EMBL" id="JABSTQ010004855">
    <property type="protein sequence ID" value="KAG0440803.1"/>
    <property type="molecule type" value="Genomic_DNA"/>
</dbReference>
<proteinExistence type="predicted"/>
<keyword evidence="2" id="KW-1185">Reference proteome</keyword>
<evidence type="ECO:0000313" key="2">
    <source>
        <dbReference type="Proteomes" id="UP000805193"/>
    </source>
</evidence>
<dbReference type="Proteomes" id="UP000805193">
    <property type="component" value="Unassembled WGS sequence"/>
</dbReference>
<sequence>MRHTFSLVYHPQGNEQIERFNYAFKDYVQAQVRSQQSCCVDAIQGQTWTSWGPSKDFFDQPTKSLGELRQSVTQYQQRTKKYTDAHRGARVSVLTPGDKVRVKLPDTFEK</sequence>
<accession>A0AC60QRJ8</accession>
<organism evidence="1 2">
    <name type="scientific">Ixodes persulcatus</name>
    <name type="common">Taiga tick</name>
    <dbReference type="NCBI Taxonomy" id="34615"/>
    <lineage>
        <taxon>Eukaryota</taxon>
        <taxon>Metazoa</taxon>
        <taxon>Ecdysozoa</taxon>
        <taxon>Arthropoda</taxon>
        <taxon>Chelicerata</taxon>
        <taxon>Arachnida</taxon>
        <taxon>Acari</taxon>
        <taxon>Parasitiformes</taxon>
        <taxon>Ixodida</taxon>
        <taxon>Ixodoidea</taxon>
        <taxon>Ixodidae</taxon>
        <taxon>Ixodinae</taxon>
        <taxon>Ixodes</taxon>
    </lineage>
</organism>
<feature type="non-terminal residue" evidence="1">
    <location>
        <position position="110"/>
    </location>
</feature>
<protein>
    <submittedName>
        <fullName evidence="1">Uncharacterized protein</fullName>
    </submittedName>
</protein>